<proteinExistence type="predicted"/>
<organism evidence="2 3">
    <name type="scientific">Halarchaeum salinum</name>
    <dbReference type="NCBI Taxonomy" id="489912"/>
    <lineage>
        <taxon>Archaea</taxon>
        <taxon>Methanobacteriati</taxon>
        <taxon>Methanobacteriota</taxon>
        <taxon>Stenosarchaea group</taxon>
        <taxon>Halobacteria</taxon>
        <taxon>Halobacteriales</taxon>
        <taxon>Halobacteriaceae</taxon>
    </lineage>
</organism>
<dbReference type="Gene3D" id="2.50.20.20">
    <property type="match status" value="1"/>
</dbReference>
<protein>
    <recommendedName>
        <fullName evidence="4">Lipoprotein</fullName>
    </recommendedName>
</protein>
<sequence length="298" mass="31454">MVPKRPLLLPTCLVLLVSAGCLGGGGPPPSDPAAERVVSDAVNASADVTEYRATGGGTATARRGGDERSVSFEREAAVNRTTRRGRVTVSSRDEERTAYLVDDAYYVPCYASRYVNVPDAWYAASEVANWRTNDSLGVFVNVSAGAPVQSAGPARIDGVNATVIDAYPTAAALADSKRRFESVSDRDVGAIEDARIRLWVANDTRRILRVRSVVNSSTNGVSITQRTTLDYAYGANVSVTAPAHLVDSEDACPTIEDADLNESHADRTANGTEMGATSGTTVEAANRIKTERPSAAGA</sequence>
<evidence type="ECO:0008006" key="4">
    <source>
        <dbReference type="Google" id="ProtNLM"/>
    </source>
</evidence>
<dbReference type="EMBL" id="BAAABL010000004">
    <property type="protein sequence ID" value="GAA0290049.1"/>
    <property type="molecule type" value="Genomic_DNA"/>
</dbReference>
<dbReference type="PROSITE" id="PS51257">
    <property type="entry name" value="PROKAR_LIPOPROTEIN"/>
    <property type="match status" value="1"/>
</dbReference>
<feature type="region of interest" description="Disordered" evidence="1">
    <location>
        <begin position="268"/>
        <end position="298"/>
    </location>
</feature>
<accession>A0AAV3S3K0</accession>
<name>A0AAV3S3K0_9EURY</name>
<feature type="compositionally biased region" description="Polar residues" evidence="1">
    <location>
        <begin position="269"/>
        <end position="283"/>
    </location>
</feature>
<dbReference type="AlphaFoldDB" id="A0AAV3S3K0"/>
<dbReference type="Proteomes" id="UP001500837">
    <property type="component" value="Unassembled WGS sequence"/>
</dbReference>
<evidence type="ECO:0000313" key="2">
    <source>
        <dbReference type="EMBL" id="GAA0290049.1"/>
    </source>
</evidence>
<evidence type="ECO:0000256" key="1">
    <source>
        <dbReference type="SAM" id="MobiDB-lite"/>
    </source>
</evidence>
<evidence type="ECO:0000313" key="3">
    <source>
        <dbReference type="Proteomes" id="UP001500837"/>
    </source>
</evidence>
<gene>
    <name evidence="2" type="ORF">GCM10009066_00750</name>
</gene>
<dbReference type="RefSeq" id="WP_211313333.1">
    <property type="nucleotide sequence ID" value="NZ_BAAABL010000004.1"/>
</dbReference>
<keyword evidence="3" id="KW-1185">Reference proteome</keyword>
<reference evidence="2 3" key="1">
    <citation type="journal article" date="2019" name="Int. J. Syst. Evol. Microbiol.">
        <title>The Global Catalogue of Microorganisms (GCM) 10K type strain sequencing project: providing services to taxonomists for standard genome sequencing and annotation.</title>
        <authorList>
            <consortium name="The Broad Institute Genomics Platform"/>
            <consortium name="The Broad Institute Genome Sequencing Center for Infectious Disease"/>
            <person name="Wu L."/>
            <person name="Ma J."/>
        </authorList>
    </citation>
    <scope>NUCLEOTIDE SEQUENCE [LARGE SCALE GENOMIC DNA]</scope>
    <source>
        <strain evidence="2 3">JCM 16330</strain>
    </source>
</reference>
<comment type="caution">
    <text evidence="2">The sequence shown here is derived from an EMBL/GenBank/DDBJ whole genome shotgun (WGS) entry which is preliminary data.</text>
</comment>